<dbReference type="PANTHER" id="PTHR22950:SF683">
    <property type="entry name" value="AMINO ACID TRANSPORTER (EUROFUNG)"/>
    <property type="match status" value="1"/>
</dbReference>
<feature type="transmembrane region" description="Helical" evidence="6">
    <location>
        <begin position="284"/>
        <end position="305"/>
    </location>
</feature>
<feature type="domain" description="Amino acid transporter transmembrane" evidence="7">
    <location>
        <begin position="20"/>
        <end position="415"/>
    </location>
</feature>
<evidence type="ECO:0000256" key="1">
    <source>
        <dbReference type="ARBA" id="ARBA00004141"/>
    </source>
</evidence>
<dbReference type="GO" id="GO:0015179">
    <property type="term" value="F:L-amino acid transmembrane transporter activity"/>
    <property type="evidence" value="ECO:0007669"/>
    <property type="project" value="TreeGrafter"/>
</dbReference>
<evidence type="ECO:0000256" key="4">
    <source>
        <dbReference type="ARBA" id="ARBA00022989"/>
    </source>
</evidence>
<feature type="transmembrane region" description="Helical" evidence="6">
    <location>
        <begin position="126"/>
        <end position="147"/>
    </location>
</feature>
<evidence type="ECO:0000259" key="7">
    <source>
        <dbReference type="Pfam" id="PF01490"/>
    </source>
</evidence>
<organism evidence="8 9">
    <name type="scientific">Karstenula rhodostoma CBS 690.94</name>
    <dbReference type="NCBI Taxonomy" id="1392251"/>
    <lineage>
        <taxon>Eukaryota</taxon>
        <taxon>Fungi</taxon>
        <taxon>Dikarya</taxon>
        <taxon>Ascomycota</taxon>
        <taxon>Pezizomycotina</taxon>
        <taxon>Dothideomycetes</taxon>
        <taxon>Pleosporomycetidae</taxon>
        <taxon>Pleosporales</taxon>
        <taxon>Massarineae</taxon>
        <taxon>Didymosphaeriaceae</taxon>
        <taxon>Karstenula</taxon>
    </lineage>
</organism>
<keyword evidence="4 6" id="KW-1133">Transmembrane helix</keyword>
<reference evidence="8" key="1">
    <citation type="journal article" date="2020" name="Stud. Mycol.">
        <title>101 Dothideomycetes genomes: a test case for predicting lifestyles and emergence of pathogens.</title>
        <authorList>
            <person name="Haridas S."/>
            <person name="Albert R."/>
            <person name="Binder M."/>
            <person name="Bloem J."/>
            <person name="Labutti K."/>
            <person name="Salamov A."/>
            <person name="Andreopoulos B."/>
            <person name="Baker S."/>
            <person name="Barry K."/>
            <person name="Bills G."/>
            <person name="Bluhm B."/>
            <person name="Cannon C."/>
            <person name="Castanera R."/>
            <person name="Culley D."/>
            <person name="Daum C."/>
            <person name="Ezra D."/>
            <person name="Gonzalez J."/>
            <person name="Henrissat B."/>
            <person name="Kuo A."/>
            <person name="Liang C."/>
            <person name="Lipzen A."/>
            <person name="Lutzoni F."/>
            <person name="Magnuson J."/>
            <person name="Mondo S."/>
            <person name="Nolan M."/>
            <person name="Ohm R."/>
            <person name="Pangilinan J."/>
            <person name="Park H.-J."/>
            <person name="Ramirez L."/>
            <person name="Alfaro M."/>
            <person name="Sun H."/>
            <person name="Tritt A."/>
            <person name="Yoshinaga Y."/>
            <person name="Zwiers L.-H."/>
            <person name="Turgeon B."/>
            <person name="Goodwin S."/>
            <person name="Spatafora J."/>
            <person name="Crous P."/>
            <person name="Grigoriev I."/>
        </authorList>
    </citation>
    <scope>NUCLEOTIDE SEQUENCE</scope>
    <source>
        <strain evidence="8">CBS 690.94</strain>
    </source>
</reference>
<evidence type="ECO:0000256" key="5">
    <source>
        <dbReference type="ARBA" id="ARBA00023136"/>
    </source>
</evidence>
<dbReference type="OrthoDB" id="40134at2759"/>
<keyword evidence="9" id="KW-1185">Reference proteome</keyword>
<dbReference type="FunFam" id="1.20.1740.10:FF:000039">
    <property type="entry name" value="Neutral amino acid transporter (Eurofung)"/>
    <property type="match status" value="1"/>
</dbReference>
<comment type="subcellular location">
    <subcellularLocation>
        <location evidence="1">Membrane</location>
        <topology evidence="1">Multi-pass membrane protein</topology>
    </subcellularLocation>
</comment>
<sequence>MSISDDVFGEITENGPNYRNVGWMGSVVVMIKSQIGLGVLSIPAAFDALGLIPGVLCMLTAGAMITWGDYVVGRFKQRHPDVYSIVDVGEKLFGAVGREVFMVLFLLWWICVAAAGYSGISTAFNAMSLHGTCTAVFVVVAAILGFMTSSIRTLGKISWLAWIGVISIFVALLTLTIAVGVQERPAAAPQTGPYQSDYKLVGNPTFIEAMSAINTFIFAYGGTPGFFAVISEMREPKDYNKAMVTCQITITVVYLIVGVVVYYYCGSFVASPALGSAGPLLKRVGYGLALPGLIVSTCLVSHFPAKYIFLRLMKGSKHLVSNSKIHWITWLSCTLGVTIVGYIICSAVPNFGSLISLVGAFLATFMSLQPLGMMWLYDNYQGRSRNARWMAGVATSVFVIVIGTFIMGAGSYAAIVQIIEDYRNGSSGAWSCVDNSNSGGGGH</sequence>
<dbReference type="PIRSF" id="PIRSF006060">
    <property type="entry name" value="AA_transporter"/>
    <property type="match status" value="1"/>
</dbReference>
<evidence type="ECO:0000256" key="6">
    <source>
        <dbReference type="SAM" id="Phobius"/>
    </source>
</evidence>
<keyword evidence="3 6" id="KW-0812">Transmembrane</keyword>
<evidence type="ECO:0000256" key="2">
    <source>
        <dbReference type="ARBA" id="ARBA00008066"/>
    </source>
</evidence>
<comment type="similarity">
    <text evidence="2">Belongs to the amino acid/polyamine transporter 2 family.</text>
</comment>
<feature type="transmembrane region" description="Helical" evidence="6">
    <location>
        <begin position="48"/>
        <end position="68"/>
    </location>
</feature>
<feature type="transmembrane region" description="Helical" evidence="6">
    <location>
        <begin position="209"/>
        <end position="230"/>
    </location>
</feature>
<dbReference type="PANTHER" id="PTHR22950">
    <property type="entry name" value="AMINO ACID TRANSPORTER"/>
    <property type="match status" value="1"/>
</dbReference>
<feature type="transmembrane region" description="Helical" evidence="6">
    <location>
        <begin position="389"/>
        <end position="415"/>
    </location>
</feature>
<evidence type="ECO:0000256" key="3">
    <source>
        <dbReference type="ARBA" id="ARBA00022692"/>
    </source>
</evidence>
<dbReference type="Gene3D" id="1.20.1740.10">
    <property type="entry name" value="Amino acid/polyamine transporter I"/>
    <property type="match status" value="1"/>
</dbReference>
<gene>
    <name evidence="8" type="ORF">P171DRAFT_353190</name>
</gene>
<dbReference type="AlphaFoldDB" id="A0A9P4UFF2"/>
<comment type="caution">
    <text evidence="8">The sequence shown here is derived from an EMBL/GenBank/DDBJ whole genome shotgun (WGS) entry which is preliminary data.</text>
</comment>
<feature type="transmembrane region" description="Helical" evidence="6">
    <location>
        <begin position="159"/>
        <end position="181"/>
    </location>
</feature>
<evidence type="ECO:0000313" key="8">
    <source>
        <dbReference type="EMBL" id="KAF2448461.1"/>
    </source>
</evidence>
<dbReference type="InterPro" id="IPR013057">
    <property type="entry name" value="AA_transpt_TM"/>
</dbReference>
<dbReference type="Pfam" id="PF01490">
    <property type="entry name" value="Aa_trans"/>
    <property type="match status" value="1"/>
</dbReference>
<accession>A0A9P4UFF2</accession>
<feature type="transmembrane region" description="Helical" evidence="6">
    <location>
        <begin position="21"/>
        <end position="42"/>
    </location>
</feature>
<dbReference type="GO" id="GO:0016020">
    <property type="term" value="C:membrane"/>
    <property type="evidence" value="ECO:0007669"/>
    <property type="project" value="UniProtKB-SubCell"/>
</dbReference>
<feature type="transmembrane region" description="Helical" evidence="6">
    <location>
        <begin position="325"/>
        <end position="349"/>
    </location>
</feature>
<name>A0A9P4UFF2_9PLEO</name>
<evidence type="ECO:0000313" key="9">
    <source>
        <dbReference type="Proteomes" id="UP000799764"/>
    </source>
</evidence>
<proteinExistence type="inferred from homology"/>
<feature type="transmembrane region" description="Helical" evidence="6">
    <location>
        <begin position="355"/>
        <end position="377"/>
    </location>
</feature>
<feature type="transmembrane region" description="Helical" evidence="6">
    <location>
        <begin position="242"/>
        <end position="264"/>
    </location>
</feature>
<dbReference type="EMBL" id="MU001495">
    <property type="protein sequence ID" value="KAF2448461.1"/>
    <property type="molecule type" value="Genomic_DNA"/>
</dbReference>
<keyword evidence="5 6" id="KW-0472">Membrane</keyword>
<dbReference type="Proteomes" id="UP000799764">
    <property type="component" value="Unassembled WGS sequence"/>
</dbReference>
<protein>
    <submittedName>
        <fullName evidence="8">Amino acid transporter</fullName>
    </submittedName>
</protein>
<feature type="transmembrane region" description="Helical" evidence="6">
    <location>
        <begin position="100"/>
        <end position="120"/>
    </location>
</feature>